<dbReference type="InterPro" id="IPR036849">
    <property type="entry name" value="Enolase-like_C_sf"/>
</dbReference>
<keyword evidence="6" id="KW-1185">Reference proteome</keyword>
<keyword evidence="2" id="KW-0479">Metal-binding</keyword>
<dbReference type="Pfam" id="PF13378">
    <property type="entry name" value="MR_MLE_C"/>
    <property type="match status" value="1"/>
</dbReference>
<dbReference type="SUPFAM" id="SSF51604">
    <property type="entry name" value="Enolase C-terminal domain-like"/>
    <property type="match status" value="1"/>
</dbReference>
<evidence type="ECO:0000256" key="1">
    <source>
        <dbReference type="ARBA" id="ARBA00001946"/>
    </source>
</evidence>
<dbReference type="SMART" id="SM00922">
    <property type="entry name" value="MR_MLE"/>
    <property type="match status" value="1"/>
</dbReference>
<dbReference type="InterPro" id="IPR029065">
    <property type="entry name" value="Enolase_C-like"/>
</dbReference>
<keyword evidence="3" id="KW-0460">Magnesium</keyword>
<dbReference type="PROSITE" id="PS00908">
    <property type="entry name" value="MR_MLE_1"/>
    <property type="match status" value="1"/>
</dbReference>
<evidence type="ECO:0000256" key="3">
    <source>
        <dbReference type="ARBA" id="ARBA00022842"/>
    </source>
</evidence>
<dbReference type="InterPro" id="IPR018110">
    <property type="entry name" value="Mandel_Rmase/mucon_lact_enz_CS"/>
</dbReference>
<dbReference type="InterPro" id="IPR029017">
    <property type="entry name" value="Enolase-like_N"/>
</dbReference>
<dbReference type="CDD" id="cd03328">
    <property type="entry name" value="MR_like_3"/>
    <property type="match status" value="1"/>
</dbReference>
<dbReference type="EMBL" id="JAAMOW010000001">
    <property type="protein sequence ID" value="NGY03301.1"/>
    <property type="molecule type" value="Genomic_DNA"/>
</dbReference>
<dbReference type="PANTHER" id="PTHR13794:SF58">
    <property type="entry name" value="MITOCHONDRIAL ENOLASE SUPERFAMILY MEMBER 1"/>
    <property type="match status" value="1"/>
</dbReference>
<dbReference type="Gene3D" id="3.30.390.10">
    <property type="entry name" value="Enolase-like, N-terminal domain"/>
    <property type="match status" value="1"/>
</dbReference>
<dbReference type="InterPro" id="IPR013341">
    <property type="entry name" value="Mandelate_racemase_N_dom"/>
</dbReference>
<evidence type="ECO:0000256" key="2">
    <source>
        <dbReference type="ARBA" id="ARBA00022723"/>
    </source>
</evidence>
<dbReference type="GO" id="GO:0000287">
    <property type="term" value="F:magnesium ion binding"/>
    <property type="evidence" value="ECO:0007669"/>
    <property type="project" value="TreeGrafter"/>
</dbReference>
<protein>
    <submittedName>
        <fullName evidence="5">Mandelate racemase</fullName>
    </submittedName>
</protein>
<accession>A0A6M2BM14</accession>
<comment type="caution">
    <text evidence="5">The sequence shown here is derived from an EMBL/GenBank/DDBJ whole genome shotgun (WGS) entry which is preliminary data.</text>
</comment>
<feature type="domain" description="Mandelate racemase/muconate lactonizing enzyme C-terminal" evidence="4">
    <location>
        <begin position="148"/>
        <end position="244"/>
    </location>
</feature>
<comment type="cofactor">
    <cofactor evidence="1">
        <name>Mg(2+)</name>
        <dbReference type="ChEBI" id="CHEBI:18420"/>
    </cofactor>
</comment>
<evidence type="ECO:0000313" key="5">
    <source>
        <dbReference type="EMBL" id="NGY03301.1"/>
    </source>
</evidence>
<sequence>MARVNRAARIDDVRVHACRVPTDAEECDGTLCWSATELVIVELRAGTTTGFGYSYTQARPAATLIVEKLAELVRGADALDLPQLWKAMNAALRNLGRPGLGMMALAAVDIALWDLKARLLGISLAQLFGRMRESVPVYGSGGFTNEDDAQLRAQLGGWVDAGLRAVKLKIGSRPDDDPRRVALARETVGSDVELMVDANGAFDRYAALAIAHELAASNVCWFEEPVSSDDVDGLHWLGLRLPVGMAVAAGEYGWDCRYFRHLLENRAVGTLQADATRCGYTGFLQAAALCDSFLVPLSAHCAPALHVPVCAAVPRLRHLEYFHDHSRIEQMLFDGLPPLRDGALWPDPDAPGHGLHLRTAEIARHGC</sequence>
<proteinExistence type="predicted"/>
<name>A0A6M2BM14_9GAMM</name>
<dbReference type="SFLD" id="SFLDG00179">
    <property type="entry name" value="mandelate_racemase"/>
    <property type="match status" value="1"/>
</dbReference>
<organism evidence="5 6">
    <name type="scientific">Solimonas terrae</name>
    <dbReference type="NCBI Taxonomy" id="1396819"/>
    <lineage>
        <taxon>Bacteria</taxon>
        <taxon>Pseudomonadati</taxon>
        <taxon>Pseudomonadota</taxon>
        <taxon>Gammaproteobacteria</taxon>
        <taxon>Nevskiales</taxon>
        <taxon>Nevskiaceae</taxon>
        <taxon>Solimonas</taxon>
    </lineage>
</organism>
<dbReference type="Proteomes" id="UP000472676">
    <property type="component" value="Unassembled WGS sequence"/>
</dbReference>
<dbReference type="InterPro" id="IPR013342">
    <property type="entry name" value="Mandelate_racemase_C"/>
</dbReference>
<dbReference type="GO" id="GO:0016836">
    <property type="term" value="F:hydro-lyase activity"/>
    <property type="evidence" value="ECO:0007669"/>
    <property type="project" value="TreeGrafter"/>
</dbReference>
<gene>
    <name evidence="5" type="ORF">G7Y85_00840</name>
</gene>
<dbReference type="AlphaFoldDB" id="A0A6M2BM14"/>
<dbReference type="InterPro" id="IPR046945">
    <property type="entry name" value="RHMD-like"/>
</dbReference>
<dbReference type="SUPFAM" id="SSF54826">
    <property type="entry name" value="Enolase N-terminal domain-like"/>
    <property type="match status" value="1"/>
</dbReference>
<dbReference type="PANTHER" id="PTHR13794">
    <property type="entry name" value="ENOLASE SUPERFAMILY, MANDELATE RACEMASE"/>
    <property type="match status" value="1"/>
</dbReference>
<reference evidence="5 6" key="1">
    <citation type="journal article" date="2014" name="Int. J. Syst. Evol. Microbiol.">
        <title>Solimonas terrae sp. nov., isolated from soil.</title>
        <authorList>
            <person name="Kim S.J."/>
            <person name="Moon J.Y."/>
            <person name="Weon H.Y."/>
            <person name="Ahn J.H."/>
            <person name="Chen W.M."/>
            <person name="Kwon S.W."/>
        </authorList>
    </citation>
    <scope>NUCLEOTIDE SEQUENCE [LARGE SCALE GENOMIC DNA]</scope>
    <source>
        <strain evidence="5 6">KIS83-12</strain>
    </source>
</reference>
<evidence type="ECO:0000259" key="4">
    <source>
        <dbReference type="SMART" id="SM00922"/>
    </source>
</evidence>
<dbReference type="GO" id="GO:0016052">
    <property type="term" value="P:carbohydrate catabolic process"/>
    <property type="evidence" value="ECO:0007669"/>
    <property type="project" value="TreeGrafter"/>
</dbReference>
<dbReference type="SFLD" id="SFLDS00001">
    <property type="entry name" value="Enolase"/>
    <property type="match status" value="1"/>
</dbReference>
<evidence type="ECO:0000313" key="6">
    <source>
        <dbReference type="Proteomes" id="UP000472676"/>
    </source>
</evidence>
<dbReference type="Pfam" id="PF02746">
    <property type="entry name" value="MR_MLE_N"/>
    <property type="match status" value="1"/>
</dbReference>
<dbReference type="GO" id="GO:0009063">
    <property type="term" value="P:amino acid catabolic process"/>
    <property type="evidence" value="ECO:0007669"/>
    <property type="project" value="InterPro"/>
</dbReference>
<dbReference type="Gene3D" id="3.20.20.120">
    <property type="entry name" value="Enolase-like C-terminal domain"/>
    <property type="match status" value="1"/>
</dbReference>